<name>A0A2Z7B8F4_9LAMI</name>
<evidence type="ECO:0000259" key="1">
    <source>
        <dbReference type="PROSITE" id="PS50994"/>
    </source>
</evidence>
<dbReference type="Pfam" id="PF13976">
    <property type="entry name" value="gag_pre-integrs"/>
    <property type="match status" value="1"/>
</dbReference>
<dbReference type="EMBL" id="KV008320">
    <property type="protein sequence ID" value="KZV30316.1"/>
    <property type="molecule type" value="Genomic_DNA"/>
</dbReference>
<dbReference type="InterPro" id="IPR025724">
    <property type="entry name" value="GAG-pre-integrase_dom"/>
</dbReference>
<dbReference type="Pfam" id="PF00665">
    <property type="entry name" value="rve"/>
    <property type="match status" value="1"/>
</dbReference>
<keyword evidence="3" id="KW-1185">Reference proteome</keyword>
<dbReference type="SUPFAM" id="SSF53098">
    <property type="entry name" value="Ribonuclease H-like"/>
    <property type="match status" value="1"/>
</dbReference>
<proteinExistence type="predicted"/>
<evidence type="ECO:0000313" key="2">
    <source>
        <dbReference type="EMBL" id="KZV30316.1"/>
    </source>
</evidence>
<dbReference type="PROSITE" id="PS50994">
    <property type="entry name" value="INTEGRASE"/>
    <property type="match status" value="1"/>
</dbReference>
<dbReference type="Gene3D" id="3.30.420.10">
    <property type="entry name" value="Ribonuclease H-like superfamily/Ribonuclease H"/>
    <property type="match status" value="1"/>
</dbReference>
<reference evidence="2 3" key="1">
    <citation type="journal article" date="2015" name="Proc. Natl. Acad. Sci. U.S.A.">
        <title>The resurrection genome of Boea hygrometrica: A blueprint for survival of dehydration.</title>
        <authorList>
            <person name="Xiao L."/>
            <person name="Yang G."/>
            <person name="Zhang L."/>
            <person name="Yang X."/>
            <person name="Zhao S."/>
            <person name="Ji Z."/>
            <person name="Zhou Q."/>
            <person name="Hu M."/>
            <person name="Wang Y."/>
            <person name="Chen M."/>
            <person name="Xu Y."/>
            <person name="Jin H."/>
            <person name="Xiao X."/>
            <person name="Hu G."/>
            <person name="Bao F."/>
            <person name="Hu Y."/>
            <person name="Wan P."/>
            <person name="Li L."/>
            <person name="Deng X."/>
            <person name="Kuang T."/>
            <person name="Xiang C."/>
            <person name="Zhu J.K."/>
            <person name="Oliver M.J."/>
            <person name="He Y."/>
        </authorList>
    </citation>
    <scope>NUCLEOTIDE SEQUENCE [LARGE SCALE GENOMIC DNA]</scope>
    <source>
        <strain evidence="3">cv. XS01</strain>
    </source>
</reference>
<dbReference type="GO" id="GO:0003676">
    <property type="term" value="F:nucleic acid binding"/>
    <property type="evidence" value="ECO:0007669"/>
    <property type="project" value="InterPro"/>
</dbReference>
<dbReference type="OrthoDB" id="1751483at2759"/>
<dbReference type="InterPro" id="IPR001584">
    <property type="entry name" value="Integrase_cat-core"/>
</dbReference>
<accession>A0A2Z7B8F4</accession>
<dbReference type="InterPro" id="IPR039537">
    <property type="entry name" value="Retrotran_Ty1/copia-like"/>
</dbReference>
<sequence length="207" mass="23608">MHYTISCAALEDEGLEGRWGNGCMKIIKGSLVLFKAVKLNNLYVCHANSVCSKASVNSVQNDVTDLWHRILGHMSSRGLEILHKQGCFGTDKLSCVPFCDSCIYGKQHRVNFPALPRSKQSVSSEILDYIHADVWRPSSEPTQGGSRYFLAVIDDYSRKLRVFLLKNKYDVFDKFRTWKTLIENQTSRKIKTLRTDNGLEFCNSQFD</sequence>
<dbReference type="PANTHER" id="PTHR42648">
    <property type="entry name" value="TRANSPOSASE, PUTATIVE-RELATED"/>
    <property type="match status" value="1"/>
</dbReference>
<gene>
    <name evidence="2" type="ORF">F511_28209</name>
</gene>
<protein>
    <recommendedName>
        <fullName evidence="1">Integrase catalytic domain-containing protein</fullName>
    </recommendedName>
</protein>
<dbReference type="GO" id="GO:0015074">
    <property type="term" value="P:DNA integration"/>
    <property type="evidence" value="ECO:0007669"/>
    <property type="project" value="InterPro"/>
</dbReference>
<dbReference type="AlphaFoldDB" id="A0A2Z7B8F4"/>
<dbReference type="Proteomes" id="UP000250235">
    <property type="component" value="Unassembled WGS sequence"/>
</dbReference>
<dbReference type="PANTHER" id="PTHR42648:SF31">
    <property type="entry name" value="RNA-DIRECTED DNA POLYMERASE"/>
    <property type="match status" value="1"/>
</dbReference>
<dbReference type="InterPro" id="IPR012337">
    <property type="entry name" value="RNaseH-like_sf"/>
</dbReference>
<organism evidence="2 3">
    <name type="scientific">Dorcoceras hygrometricum</name>
    <dbReference type="NCBI Taxonomy" id="472368"/>
    <lineage>
        <taxon>Eukaryota</taxon>
        <taxon>Viridiplantae</taxon>
        <taxon>Streptophyta</taxon>
        <taxon>Embryophyta</taxon>
        <taxon>Tracheophyta</taxon>
        <taxon>Spermatophyta</taxon>
        <taxon>Magnoliopsida</taxon>
        <taxon>eudicotyledons</taxon>
        <taxon>Gunneridae</taxon>
        <taxon>Pentapetalae</taxon>
        <taxon>asterids</taxon>
        <taxon>lamiids</taxon>
        <taxon>Lamiales</taxon>
        <taxon>Gesneriaceae</taxon>
        <taxon>Didymocarpoideae</taxon>
        <taxon>Trichosporeae</taxon>
        <taxon>Loxocarpinae</taxon>
        <taxon>Dorcoceras</taxon>
    </lineage>
</organism>
<evidence type="ECO:0000313" key="3">
    <source>
        <dbReference type="Proteomes" id="UP000250235"/>
    </source>
</evidence>
<dbReference type="InterPro" id="IPR036397">
    <property type="entry name" value="RNaseH_sf"/>
</dbReference>
<feature type="domain" description="Integrase catalytic" evidence="1">
    <location>
        <begin position="112"/>
        <end position="207"/>
    </location>
</feature>